<organism evidence="18 19">
    <name type="scientific">Zingiber officinale</name>
    <name type="common">Ginger</name>
    <name type="synonym">Amomum zingiber</name>
    <dbReference type="NCBI Taxonomy" id="94328"/>
    <lineage>
        <taxon>Eukaryota</taxon>
        <taxon>Viridiplantae</taxon>
        <taxon>Streptophyta</taxon>
        <taxon>Embryophyta</taxon>
        <taxon>Tracheophyta</taxon>
        <taxon>Spermatophyta</taxon>
        <taxon>Magnoliopsida</taxon>
        <taxon>Liliopsida</taxon>
        <taxon>Zingiberales</taxon>
        <taxon>Zingiberaceae</taxon>
        <taxon>Zingiber</taxon>
    </lineage>
</organism>
<dbReference type="PANTHER" id="PTHR32039">
    <property type="entry name" value="MAGNESIUM-CHELATASE SUBUNIT CHLI"/>
    <property type="match status" value="1"/>
</dbReference>
<dbReference type="InterPro" id="IPR027417">
    <property type="entry name" value="P-loop_NTPase"/>
</dbReference>
<keyword evidence="15" id="KW-0150">Chloroplast</keyword>
<dbReference type="GO" id="GO:0015995">
    <property type="term" value="P:chlorophyll biosynthetic process"/>
    <property type="evidence" value="ECO:0007669"/>
    <property type="project" value="UniProtKB-UniPathway"/>
</dbReference>
<evidence type="ECO:0000256" key="2">
    <source>
        <dbReference type="ARBA" id="ARBA00005173"/>
    </source>
</evidence>
<dbReference type="FunFam" id="3.40.50.300:FF:000601">
    <property type="entry name" value="Mg-protoporphyrin IX chelatase"/>
    <property type="match status" value="1"/>
</dbReference>
<dbReference type="CDD" id="cd00009">
    <property type="entry name" value="AAA"/>
    <property type="match status" value="1"/>
</dbReference>
<dbReference type="Pfam" id="PF11744">
    <property type="entry name" value="ALMT"/>
    <property type="match status" value="2"/>
</dbReference>
<comment type="subunit">
    <text evidence="12">The magnesium chelatase complex is a heterotrimer consisting of subunits CHLI, CHLD and CHLH.</text>
</comment>
<keyword evidence="15" id="KW-0934">Plastid</keyword>
<evidence type="ECO:0000256" key="7">
    <source>
        <dbReference type="ARBA" id="ARBA00022741"/>
    </source>
</evidence>
<evidence type="ECO:0000256" key="13">
    <source>
        <dbReference type="ARBA" id="ARBA00048693"/>
    </source>
</evidence>
<evidence type="ECO:0000313" key="19">
    <source>
        <dbReference type="Proteomes" id="UP000734854"/>
    </source>
</evidence>
<dbReference type="Gene3D" id="3.40.50.300">
    <property type="entry name" value="P-loop containing nucleotide triphosphate hydrolases"/>
    <property type="match status" value="1"/>
</dbReference>
<comment type="subunit">
    <text evidence="15">The magnesium chelatase complex is a heterotrimer consisting of subunits CHLI, CHLD, AND CHLH.</text>
</comment>
<comment type="catalytic activity">
    <reaction evidence="13 15">
        <text>protoporphyrin IX + Mg(2+) + ATP + H2O = Mg-protoporphyrin IX + ADP + phosphate + 3 H(+)</text>
        <dbReference type="Rhea" id="RHEA:13961"/>
        <dbReference type="ChEBI" id="CHEBI:15377"/>
        <dbReference type="ChEBI" id="CHEBI:15378"/>
        <dbReference type="ChEBI" id="CHEBI:18420"/>
        <dbReference type="ChEBI" id="CHEBI:30616"/>
        <dbReference type="ChEBI" id="CHEBI:43474"/>
        <dbReference type="ChEBI" id="CHEBI:57306"/>
        <dbReference type="ChEBI" id="CHEBI:60492"/>
        <dbReference type="ChEBI" id="CHEBI:456216"/>
        <dbReference type="EC" id="6.6.1.1"/>
    </reaction>
</comment>
<comment type="activity regulation">
    <text evidence="15">Redox regulation; active in reducing conditions, inactive in oxidizing conditions.</text>
</comment>
<evidence type="ECO:0000256" key="8">
    <source>
        <dbReference type="ARBA" id="ARBA00022840"/>
    </source>
</evidence>
<keyword evidence="10 16" id="KW-0472">Membrane</keyword>
<keyword evidence="11 15" id="KW-0149">Chlorophyll biosynthesis</keyword>
<evidence type="ECO:0000256" key="6">
    <source>
        <dbReference type="ARBA" id="ARBA00022692"/>
    </source>
</evidence>
<name>A0A8J5LLC9_ZINOF</name>
<comment type="function">
    <text evidence="14">Involved in chlorophyll biosynthesis. Catalyzes the insertion of magnesium ion into protoporphyrin IX to yield Mg-protoporphyrin IX. The reaction takes place in two steps, with an ATP-dependent activation followed by an ATP-dependent chelation step.</text>
</comment>
<comment type="caution">
    <text evidence="18">The sequence shown here is derived from an EMBL/GenBank/DDBJ whole genome shotgun (WGS) entry which is preliminary data.</text>
</comment>
<dbReference type="EC" id="6.6.1.1" evidence="15"/>
<evidence type="ECO:0000313" key="18">
    <source>
        <dbReference type="EMBL" id="KAG6517114.1"/>
    </source>
</evidence>
<keyword evidence="5 15" id="KW-0436">Ligase</keyword>
<keyword evidence="4 15" id="KW-0602">Photosynthesis</keyword>
<comment type="pathway">
    <text evidence="2 15">Porphyrin-containing compound metabolism; chlorophyll biosynthesis.</text>
</comment>
<dbReference type="GO" id="GO:0016887">
    <property type="term" value="F:ATP hydrolysis activity"/>
    <property type="evidence" value="ECO:0007669"/>
    <property type="project" value="UniProtKB-ARBA"/>
</dbReference>
<feature type="transmembrane region" description="Helical" evidence="16">
    <location>
        <begin position="176"/>
        <end position="198"/>
    </location>
</feature>
<reference evidence="18 19" key="1">
    <citation type="submission" date="2020-08" db="EMBL/GenBank/DDBJ databases">
        <title>Plant Genome Project.</title>
        <authorList>
            <person name="Zhang R.-G."/>
        </authorList>
    </citation>
    <scope>NUCLEOTIDE SEQUENCE [LARGE SCALE GENOMIC DNA]</scope>
    <source>
        <tissue evidence="18">Rhizome</tissue>
    </source>
</reference>
<evidence type="ECO:0000256" key="1">
    <source>
        <dbReference type="ARBA" id="ARBA00004141"/>
    </source>
</evidence>
<dbReference type="InterPro" id="IPR011775">
    <property type="entry name" value="Mg_chelatase_ATPase-isu"/>
</dbReference>
<keyword evidence="7 15" id="KW-0547">Nucleotide-binding</keyword>
<dbReference type="FunFam" id="1.10.8.80:FF:000001">
    <property type="entry name" value="Mg-protoporphyrin IX chelatase"/>
    <property type="match status" value="1"/>
</dbReference>
<keyword evidence="6 16" id="KW-0812">Transmembrane</keyword>
<dbReference type="InterPro" id="IPR041628">
    <property type="entry name" value="ChlI/MoxR_AAA_lid"/>
</dbReference>
<dbReference type="InterPro" id="IPR020966">
    <property type="entry name" value="ALMT"/>
</dbReference>
<dbReference type="GO" id="GO:0016020">
    <property type="term" value="C:membrane"/>
    <property type="evidence" value="ECO:0007669"/>
    <property type="project" value="UniProtKB-SubCell"/>
</dbReference>
<comment type="subcellular location">
    <subcellularLocation>
        <location evidence="1">Membrane</location>
        <topology evidence="1">Multi-pass membrane protein</topology>
    </subcellularLocation>
    <subcellularLocation>
        <location evidence="15">Plastid</location>
        <location evidence="15">Chloroplast</location>
    </subcellularLocation>
</comment>
<dbReference type="InterPro" id="IPR000523">
    <property type="entry name" value="Mg_chelatse_chII-like_cat_dom"/>
</dbReference>
<protein>
    <recommendedName>
        <fullName evidence="15">Mg-protoporphyrin IX chelatase</fullName>
        <ecNumber evidence="15">6.6.1.1</ecNumber>
    </recommendedName>
</protein>
<dbReference type="Pfam" id="PF01078">
    <property type="entry name" value="Mg_chelatase"/>
    <property type="match status" value="1"/>
</dbReference>
<dbReference type="SUPFAM" id="SSF52540">
    <property type="entry name" value="P-loop containing nucleoside triphosphate hydrolases"/>
    <property type="match status" value="1"/>
</dbReference>
<feature type="transmembrane region" description="Helical" evidence="16">
    <location>
        <begin position="116"/>
        <end position="134"/>
    </location>
</feature>
<dbReference type="AlphaFoldDB" id="A0A8J5LLC9"/>
<proteinExistence type="inferred from homology"/>
<dbReference type="GO" id="GO:0015979">
    <property type="term" value="P:photosynthesis"/>
    <property type="evidence" value="ECO:0007669"/>
    <property type="project" value="UniProtKB-UniRule"/>
</dbReference>
<dbReference type="NCBIfam" id="TIGR02030">
    <property type="entry name" value="BchI-ChlI"/>
    <property type="match status" value="1"/>
</dbReference>
<dbReference type="EMBL" id="JACMSC010000006">
    <property type="protein sequence ID" value="KAG6517114.1"/>
    <property type="molecule type" value="Genomic_DNA"/>
</dbReference>
<dbReference type="Gene3D" id="1.10.8.80">
    <property type="entry name" value="Magnesium chelatase subunit I, C-Terminal domain"/>
    <property type="match status" value="1"/>
</dbReference>
<feature type="transmembrane region" description="Helical" evidence="16">
    <location>
        <begin position="61"/>
        <end position="78"/>
    </location>
</feature>
<dbReference type="UniPathway" id="UPA00668"/>
<accession>A0A8J5LLC9</accession>
<evidence type="ECO:0000259" key="17">
    <source>
        <dbReference type="SMART" id="SM00382"/>
    </source>
</evidence>
<evidence type="ECO:0000256" key="9">
    <source>
        <dbReference type="ARBA" id="ARBA00022989"/>
    </source>
</evidence>
<dbReference type="GO" id="GO:0015743">
    <property type="term" value="P:malate transport"/>
    <property type="evidence" value="ECO:0007669"/>
    <property type="project" value="InterPro"/>
</dbReference>
<keyword evidence="19" id="KW-1185">Reference proteome</keyword>
<dbReference type="PANTHER" id="PTHR32039:SF9">
    <property type="entry name" value="MAGNESIUM-CHELATASE SUBUNIT CHLI-2, CHLOROPLASTIC"/>
    <property type="match status" value="1"/>
</dbReference>
<feature type="transmembrane region" description="Helical" evidence="16">
    <location>
        <begin position="84"/>
        <end position="104"/>
    </location>
</feature>
<keyword evidence="8 15" id="KW-0067">ATP-binding</keyword>
<comment type="similarity">
    <text evidence="3 15">Belongs to the Mg-chelatase subunits D/I family.</text>
</comment>
<dbReference type="InterPro" id="IPR045006">
    <property type="entry name" value="CHLI-like"/>
</dbReference>
<evidence type="ECO:0000256" key="14">
    <source>
        <dbReference type="ARBA" id="ARBA00053859"/>
    </source>
</evidence>
<dbReference type="GO" id="GO:0016851">
    <property type="term" value="F:magnesium chelatase activity"/>
    <property type="evidence" value="ECO:0007669"/>
    <property type="project" value="UniProtKB-UniRule"/>
</dbReference>
<dbReference type="SMART" id="SM00382">
    <property type="entry name" value="AAA"/>
    <property type="match status" value="1"/>
</dbReference>
<evidence type="ECO:0000256" key="3">
    <source>
        <dbReference type="ARBA" id="ARBA00005799"/>
    </source>
</evidence>
<feature type="transmembrane region" description="Helical" evidence="16">
    <location>
        <begin position="146"/>
        <end position="164"/>
    </location>
</feature>
<evidence type="ECO:0000256" key="5">
    <source>
        <dbReference type="ARBA" id="ARBA00022598"/>
    </source>
</evidence>
<evidence type="ECO:0000256" key="11">
    <source>
        <dbReference type="ARBA" id="ARBA00023171"/>
    </source>
</evidence>
<feature type="domain" description="AAA+ ATPase" evidence="17">
    <location>
        <begin position="645"/>
        <end position="827"/>
    </location>
</feature>
<dbReference type="InterPro" id="IPR003593">
    <property type="entry name" value="AAA+_ATPase"/>
</dbReference>
<dbReference type="GO" id="GO:0005524">
    <property type="term" value="F:ATP binding"/>
    <property type="evidence" value="ECO:0007669"/>
    <property type="project" value="UniProtKB-UniRule"/>
</dbReference>
<evidence type="ECO:0000256" key="15">
    <source>
        <dbReference type="RuleBase" id="RU362087"/>
    </source>
</evidence>
<evidence type="ECO:0000256" key="12">
    <source>
        <dbReference type="ARBA" id="ARBA00038576"/>
    </source>
</evidence>
<dbReference type="Pfam" id="PF17863">
    <property type="entry name" value="AAA_lid_2"/>
    <property type="match status" value="1"/>
</dbReference>
<dbReference type="Proteomes" id="UP000734854">
    <property type="component" value="Unassembled WGS sequence"/>
</dbReference>
<dbReference type="GO" id="GO:0010007">
    <property type="term" value="C:magnesium chelatase complex"/>
    <property type="evidence" value="ECO:0007669"/>
    <property type="project" value="UniProtKB-ARBA"/>
</dbReference>
<evidence type="ECO:0000256" key="10">
    <source>
        <dbReference type="ARBA" id="ARBA00023136"/>
    </source>
</evidence>
<dbReference type="GO" id="GO:0009570">
    <property type="term" value="C:chloroplast stroma"/>
    <property type="evidence" value="ECO:0007669"/>
    <property type="project" value="TreeGrafter"/>
</dbReference>
<sequence>MNGKKGSSIRIDICLPPSTTPQSETMKKSTNNHNGKAAIPMRKLMMEVLEFAREDTNRVTFSLKVGLACLLVSLLILIQKPYQVFGTNIIWSILTVAIMFEYTVVIQVAMSSGHIAEPYVIGLSIFLIGSVASFMKLWPSLVPYEYGFRVILFTYCLIIVSGYRMGNPVRTAMDRLYSIAIGAIVAVLVNVLIFPIWAGEQLHKELVSHFNAVADSLEECVRKYLSDDGSNHPEFSSTVMDDFQDEPAYRKCRATLNSSAKLDSLASSAKWEPPHGRFMQMFYPWGEYVKVGAVLRHCAYEVMALHGCLHSEIQAAYNLRCTFRTEILDATDQAAELLRRLAKDINNMKHNVQTSLLKHVHGSSERLQRSVDVHSYLFTLGGHQDASPPSKPPSARLSNTFSFNNNNSNNDGEETTAVQTESYHEMMRRQQRRLHSWPSREVDGFEEDAAAGADSFPRMRALESTAALSLVTFTSLLIEFVARLDHLVEAVAELAKGILTLDLKRAHKWAFIWAFQAQIPDKRGRPSHFAPLMAGLLAPSSSSAAGAGGLYGSTRRTPSLSVAPLFPTSLPVYHRRGLDGGGRVGFKNRTRRLVTPKAVAATELASTDEGKTLASESQRPVYPFSAIVGQDEMKLSLLLNVIDPKIGGVMIMGDRGTGKSTTVRSLVDLLPEIQVVVGDPFNSDPEDPESMGMDVRERLVRGERLSVASTKITMVDLPLGATEDRVCGTIDIEKALTEGVKAFEPGLLAKANRGILYVDEVNLLDDHLVDVLLDSAASGWNTVEREGISISHPARFILIGSGNPEEGELRPQLLDRFGMHAQVGTVRDAELRVKIVEERARFDSDPKGFRETYQAEQEKLQQQIASARSSLPSVQIDRDLRVKISKVCAELNVDGLRGDIVTNRAAKALAALKGRDKVSVEDIATVIPNSLRHRLRKDPLESIDSGVLVIEKFYEVFG</sequence>
<keyword evidence="9 16" id="KW-1133">Transmembrane helix</keyword>
<evidence type="ECO:0000256" key="16">
    <source>
        <dbReference type="SAM" id="Phobius"/>
    </source>
</evidence>
<evidence type="ECO:0000256" key="4">
    <source>
        <dbReference type="ARBA" id="ARBA00022531"/>
    </source>
</evidence>
<gene>
    <name evidence="18" type="ORF">ZIOFF_020494</name>
</gene>